<evidence type="ECO:0008006" key="6">
    <source>
        <dbReference type="Google" id="ProtNLM"/>
    </source>
</evidence>
<reference evidence="3 5" key="2">
    <citation type="submission" date="2019-01" db="EMBL/GenBank/DDBJ databases">
        <title>Comparative genomic analysis identifies haemin-independent Haemophilus haemolyticus: a formal re-classification of Haemophilus intermedius.</title>
        <authorList>
            <person name="Harris T.M."/>
            <person name="Price E.P."/>
            <person name="Sarovich D.S."/>
            <person name="Norskov-Lauritsen N."/>
            <person name="Beissbarth J."/>
            <person name="Chang A.B."/>
            <person name="Smith-Vaughan H.C."/>
        </authorList>
    </citation>
    <scope>NUCLEOTIDE SEQUENCE [LARGE SCALE GENOMIC DNA]</scope>
    <source>
        <strain evidence="3 5">CCUG 15949</strain>
    </source>
</reference>
<dbReference type="Proteomes" id="UP000092611">
    <property type="component" value="Unassembled WGS sequence"/>
</dbReference>
<evidence type="ECO:0000313" key="4">
    <source>
        <dbReference type="Proteomes" id="UP000092611"/>
    </source>
</evidence>
<keyword evidence="5" id="KW-1185">Reference proteome</keyword>
<evidence type="ECO:0000256" key="1">
    <source>
        <dbReference type="SAM" id="SignalP"/>
    </source>
</evidence>
<gene>
    <name evidence="2" type="ORF">A9Z62_04810</name>
    <name evidence="3" type="ORF">EUX50_04465</name>
</gene>
<dbReference type="AlphaFoldDB" id="A0A1B8PCS2"/>
<accession>A0A1B8PCS2</accession>
<comment type="caution">
    <text evidence="2">The sequence shown here is derived from an EMBL/GenBank/DDBJ whole genome shotgun (WGS) entry which is preliminary data.</text>
</comment>
<organism evidence="2 4">
    <name type="scientific">Haemophilus haemolyticus</name>
    <dbReference type="NCBI Taxonomy" id="726"/>
    <lineage>
        <taxon>Bacteria</taxon>
        <taxon>Pseudomonadati</taxon>
        <taxon>Pseudomonadota</taxon>
        <taxon>Gammaproteobacteria</taxon>
        <taxon>Pasteurellales</taxon>
        <taxon>Pasteurellaceae</taxon>
        <taxon>Haemophilus</taxon>
    </lineage>
</organism>
<evidence type="ECO:0000313" key="3">
    <source>
        <dbReference type="EMBL" id="TPH05630.1"/>
    </source>
</evidence>
<dbReference type="EMBL" id="LZDL01000030">
    <property type="protein sequence ID" value="OBX45549.1"/>
    <property type="molecule type" value="Genomic_DNA"/>
</dbReference>
<feature type="chain" id="PRO_5008611450" description="Lipoprotein" evidence="1">
    <location>
        <begin position="19"/>
        <end position="111"/>
    </location>
</feature>
<protein>
    <recommendedName>
        <fullName evidence="6">Lipoprotein</fullName>
    </recommendedName>
</protein>
<reference evidence="2 4" key="1">
    <citation type="submission" date="2016-06" db="EMBL/GenBank/DDBJ databases">
        <title>Draft genome of Haemophilus haemolyticus CCUG 24149.</title>
        <authorList>
            <person name="Engstrom-Jakobsson H."/>
            <person name="Salva-Serra F."/>
            <person name="Thorell K."/>
            <person name="Gonzales-Siles L."/>
            <person name="Karlsson R."/>
            <person name="Boulund F."/>
            <person name="Engstrand L."/>
            <person name="Kristiansson E."/>
            <person name="Moore E."/>
        </authorList>
    </citation>
    <scope>NUCLEOTIDE SEQUENCE [LARGE SCALE GENOMIC DNA]</scope>
    <source>
        <strain evidence="2 4">CCUG 24149</strain>
    </source>
</reference>
<dbReference type="PROSITE" id="PS51257">
    <property type="entry name" value="PROKAR_LIPOPROTEIN"/>
    <property type="match status" value="1"/>
</dbReference>
<dbReference type="RefSeq" id="WP_009766869.1">
    <property type="nucleotide sequence ID" value="NZ_LZDL01000030.1"/>
</dbReference>
<dbReference type="OrthoDB" id="5405846at2"/>
<dbReference type="Proteomes" id="UP000318353">
    <property type="component" value="Unassembled WGS sequence"/>
</dbReference>
<proteinExistence type="predicted"/>
<sequence>MKKLKLISCLIAAGLLSACVTHRVGDFTLVSTKNVNLNSNSLVRGDRVAGIDKTTNVVYMKNAVDNAIEKNKCAVALSDAVIKLENNFFTVSYIAEGNLVIDRSLPGCGSK</sequence>
<keyword evidence="1" id="KW-0732">Signal</keyword>
<evidence type="ECO:0000313" key="5">
    <source>
        <dbReference type="Proteomes" id="UP000318353"/>
    </source>
</evidence>
<name>A0A1B8PCS2_HAEHA</name>
<dbReference type="EMBL" id="SDPH01000012">
    <property type="protein sequence ID" value="TPH05630.1"/>
    <property type="molecule type" value="Genomic_DNA"/>
</dbReference>
<feature type="signal peptide" evidence="1">
    <location>
        <begin position="1"/>
        <end position="18"/>
    </location>
</feature>
<evidence type="ECO:0000313" key="2">
    <source>
        <dbReference type="EMBL" id="OBX45549.1"/>
    </source>
</evidence>